<feature type="compositionally biased region" description="Polar residues" evidence="2">
    <location>
        <begin position="944"/>
        <end position="964"/>
    </location>
</feature>
<feature type="region of interest" description="Disordered" evidence="2">
    <location>
        <begin position="599"/>
        <end position="690"/>
    </location>
</feature>
<feature type="compositionally biased region" description="Basic and acidic residues" evidence="2">
    <location>
        <begin position="13"/>
        <end position="23"/>
    </location>
</feature>
<feature type="compositionally biased region" description="Polar residues" evidence="2">
    <location>
        <begin position="795"/>
        <end position="811"/>
    </location>
</feature>
<dbReference type="KEGG" id="tet:TTHERM_00837860"/>
<feature type="compositionally biased region" description="Basic and acidic residues" evidence="2">
    <location>
        <begin position="812"/>
        <end position="823"/>
    </location>
</feature>
<protein>
    <submittedName>
        <fullName evidence="3">Uncharacterized protein</fullName>
    </submittedName>
</protein>
<dbReference type="AlphaFoldDB" id="I7MMK1"/>
<feature type="coiled-coil region" evidence="1">
    <location>
        <begin position="24"/>
        <end position="86"/>
    </location>
</feature>
<evidence type="ECO:0000313" key="3">
    <source>
        <dbReference type="EMBL" id="EAS05015.2"/>
    </source>
</evidence>
<dbReference type="RefSeq" id="XP_001025260.2">
    <property type="nucleotide sequence ID" value="XM_001025260.2"/>
</dbReference>
<feature type="compositionally biased region" description="Low complexity" evidence="2">
    <location>
        <begin position="913"/>
        <end position="922"/>
    </location>
</feature>
<sequence>MRSQAKQIQIKSQHFETEDHQQNFKKDQIKANDLQNQQNEVQKEHFITEIPIETQRQLDRLKEKHRKRMQEEREMYKQSQQQIEVDEYQKENPMKSEQKVSQIPQKYSNHDNLRQESINSIEYGKQRRQKMILVNLNKLQNKLNQDAQKIDETIDLLRIEIVETQKEIKEKAKIEREEMQEYHNSMHKQIADLLKMKHNILHNQQQIQISQIKQKPKREKRSISESQLKKHNSSYQNNDLFQKMNLVEQNSGFKEQKNVHNFNSFQKSEQMISNISDQNNEDESLFYSEERNPFNQDANQYYSQDQYTFNQKPLYVKMEEKYQSSVVLPEIQQRNDVIKQRSEFYRKRMDPIKLFKDHEKMYEGVKEEKEQQRAEKIFKNQQEIRQYSQERYTQSQTYVKVLNEEHQKKENQKKKEIMQKVLLQKQRNYFPSISDSSRMKRSQSSSEISQSINLHYNDYSNKKQSQINYISSNNHEQLTEKEKKLMRIDNHKEDLANKEKVFKTNEGSIDQSLSEIMLALNSDKQTSIEQQINKRSKRKILTQKFHGEHSPLPEVFVTDDLYSSEKKKISKENQSQDLIQIRREPQITTSAFDINVEQKQEVSHQNQNINKTKQEQNAKEQKNDNSQLIDSKDTNINQTSSRSSNAIKSSPIKIQKHKDHQEQRNDFNLNNNNEQTSLSNNRTKTPNIQVPNNKNIITEQKQQKNEKIKNSFDNLEVQKSENNFIQNNKNIVIEQTKLNISHQKDLESFQNQGAVTNKPQISDKKNQNIDQNQKSQNIPSATAHFQQEVKEANKNVKQNQITQNQKQLNSKTDQKDDKEHQDPQKLNYKQQQPRQNAHLDMKRIEKQEENQKKQTEKNKNIPEIQIFEEIQDRSDEQNLQISKRKKRSPENIIKSKARSQQNLKSQNNVNLKSENVQQSQQQLQENEQIQQLYKQFKQIKNKSGRSASEITHNQNDELQSSKLDQLNQKKYKDYMKDVKQKYKLERQIDDWKKIDESELLNDQQKIIKISKKVQYLDTKLQQMRDLAKQNKRNQLFSQSEQQDEDAILINSVQAKIAILNKLN</sequence>
<feature type="compositionally biased region" description="Polar residues" evidence="2">
    <location>
        <begin position="1"/>
        <end position="12"/>
    </location>
</feature>
<feature type="compositionally biased region" description="Basic and acidic residues" evidence="2">
    <location>
        <begin position="837"/>
        <end position="860"/>
    </location>
</feature>
<name>I7MMK1_TETTS</name>
<feature type="region of interest" description="Disordered" evidence="2">
    <location>
        <begin position="751"/>
        <end position="776"/>
    </location>
</feature>
<feature type="compositionally biased region" description="Low complexity" evidence="2">
    <location>
        <begin position="668"/>
        <end position="681"/>
    </location>
</feature>
<proteinExistence type="predicted"/>
<keyword evidence="1" id="KW-0175">Coiled coil</keyword>
<feature type="region of interest" description="Disordered" evidence="2">
    <location>
        <begin position="1"/>
        <end position="23"/>
    </location>
</feature>
<feature type="compositionally biased region" description="Polar residues" evidence="2">
    <location>
        <begin position="751"/>
        <end position="760"/>
    </location>
</feature>
<dbReference type="InParanoid" id="I7MMK1"/>
<evidence type="ECO:0000313" key="4">
    <source>
        <dbReference type="Proteomes" id="UP000009168"/>
    </source>
</evidence>
<keyword evidence="4" id="KW-1185">Reference proteome</keyword>
<dbReference type="GeneID" id="7834392"/>
<feature type="compositionally biased region" description="Polar residues" evidence="2">
    <location>
        <begin position="624"/>
        <end position="648"/>
    </location>
</feature>
<evidence type="ECO:0000256" key="1">
    <source>
        <dbReference type="SAM" id="Coils"/>
    </source>
</evidence>
<feature type="coiled-coil region" evidence="1">
    <location>
        <begin position="136"/>
        <end position="167"/>
    </location>
</feature>
<organism evidence="3 4">
    <name type="scientific">Tetrahymena thermophila (strain SB210)</name>
    <dbReference type="NCBI Taxonomy" id="312017"/>
    <lineage>
        <taxon>Eukaryota</taxon>
        <taxon>Sar</taxon>
        <taxon>Alveolata</taxon>
        <taxon>Ciliophora</taxon>
        <taxon>Intramacronucleata</taxon>
        <taxon>Oligohymenophorea</taxon>
        <taxon>Hymenostomatida</taxon>
        <taxon>Tetrahymenina</taxon>
        <taxon>Tetrahymenidae</taxon>
        <taxon>Tetrahymena</taxon>
    </lineage>
</organism>
<reference evidence="4" key="1">
    <citation type="journal article" date="2006" name="PLoS Biol.">
        <title>Macronuclear genome sequence of the ciliate Tetrahymena thermophila, a model eukaryote.</title>
        <authorList>
            <person name="Eisen J.A."/>
            <person name="Coyne R.S."/>
            <person name="Wu M."/>
            <person name="Wu D."/>
            <person name="Thiagarajan M."/>
            <person name="Wortman J.R."/>
            <person name="Badger J.H."/>
            <person name="Ren Q."/>
            <person name="Amedeo P."/>
            <person name="Jones K.M."/>
            <person name="Tallon L.J."/>
            <person name="Delcher A.L."/>
            <person name="Salzberg S.L."/>
            <person name="Silva J.C."/>
            <person name="Haas B.J."/>
            <person name="Majoros W.H."/>
            <person name="Farzad M."/>
            <person name="Carlton J.M."/>
            <person name="Smith R.K. Jr."/>
            <person name="Garg J."/>
            <person name="Pearlman R.E."/>
            <person name="Karrer K.M."/>
            <person name="Sun L."/>
            <person name="Manning G."/>
            <person name="Elde N.C."/>
            <person name="Turkewitz A.P."/>
            <person name="Asai D.J."/>
            <person name="Wilkes D.E."/>
            <person name="Wang Y."/>
            <person name="Cai H."/>
            <person name="Collins K."/>
            <person name="Stewart B.A."/>
            <person name="Lee S.R."/>
            <person name="Wilamowska K."/>
            <person name="Weinberg Z."/>
            <person name="Ruzzo W.L."/>
            <person name="Wloga D."/>
            <person name="Gaertig J."/>
            <person name="Frankel J."/>
            <person name="Tsao C.-C."/>
            <person name="Gorovsky M.A."/>
            <person name="Keeling P.J."/>
            <person name="Waller R.F."/>
            <person name="Patron N.J."/>
            <person name="Cherry J.M."/>
            <person name="Stover N.A."/>
            <person name="Krieger C.J."/>
            <person name="del Toro C."/>
            <person name="Ryder H.F."/>
            <person name="Williamson S.C."/>
            <person name="Barbeau R.A."/>
            <person name="Hamilton E.P."/>
            <person name="Orias E."/>
        </authorList>
    </citation>
    <scope>NUCLEOTIDE SEQUENCE [LARGE SCALE GENOMIC DNA]</scope>
    <source>
        <strain evidence="4">SB210</strain>
    </source>
</reference>
<accession>I7MMK1</accession>
<feature type="region of interest" description="Disordered" evidence="2">
    <location>
        <begin position="943"/>
        <end position="964"/>
    </location>
</feature>
<feature type="region of interest" description="Disordered" evidence="2">
    <location>
        <begin position="793"/>
        <end position="922"/>
    </location>
</feature>
<dbReference type="Proteomes" id="UP000009168">
    <property type="component" value="Unassembled WGS sequence"/>
</dbReference>
<evidence type="ECO:0000256" key="2">
    <source>
        <dbReference type="SAM" id="MobiDB-lite"/>
    </source>
</evidence>
<feature type="compositionally biased region" description="Basic and acidic residues" evidence="2">
    <location>
        <begin position="612"/>
        <end position="623"/>
    </location>
</feature>
<dbReference type="EMBL" id="GG662429">
    <property type="protein sequence ID" value="EAS05015.2"/>
    <property type="molecule type" value="Genomic_DNA"/>
</dbReference>
<feature type="region of interest" description="Disordered" evidence="2">
    <location>
        <begin position="207"/>
        <end position="235"/>
    </location>
</feature>
<feature type="compositionally biased region" description="Polar residues" evidence="2">
    <location>
        <begin position="898"/>
        <end position="912"/>
    </location>
</feature>
<gene>
    <name evidence="3" type="ORF">TTHERM_00837860</name>
</gene>